<dbReference type="GO" id="GO:0004784">
    <property type="term" value="F:superoxide dismutase activity"/>
    <property type="evidence" value="ECO:0007669"/>
    <property type="project" value="UniProtKB-EC"/>
</dbReference>
<evidence type="ECO:0000313" key="9">
    <source>
        <dbReference type="EMBL" id="KJZ82445.1"/>
    </source>
</evidence>
<dbReference type="InterPro" id="IPR019831">
    <property type="entry name" value="Mn/Fe_SOD_N"/>
</dbReference>
<evidence type="ECO:0000256" key="3">
    <source>
        <dbReference type="ARBA" id="ARBA00022723"/>
    </source>
</evidence>
<evidence type="ECO:0000313" key="10">
    <source>
        <dbReference type="Proteomes" id="UP000033731"/>
    </source>
</evidence>
<dbReference type="PRINTS" id="PR01703">
    <property type="entry name" value="MNSODISMTASE"/>
</dbReference>
<dbReference type="GO" id="GO:0046872">
    <property type="term" value="F:metal ion binding"/>
    <property type="evidence" value="ECO:0007669"/>
    <property type="project" value="UniProtKB-KW"/>
</dbReference>
<keyword evidence="3 5" id="KW-0479">Metal-binding</keyword>
<evidence type="ECO:0000256" key="4">
    <source>
        <dbReference type="ARBA" id="ARBA00023002"/>
    </source>
</evidence>
<feature type="binding site" evidence="5">
    <location>
        <position position="77"/>
    </location>
    <ligand>
        <name>Mn(2+)</name>
        <dbReference type="ChEBI" id="CHEBI:29035"/>
    </ligand>
</feature>
<organism evidence="9 10">
    <name type="scientific">Candidatus Liberibacter solanacearum</name>
    <dbReference type="NCBI Taxonomy" id="556287"/>
    <lineage>
        <taxon>Bacteria</taxon>
        <taxon>Pseudomonadati</taxon>
        <taxon>Pseudomonadota</taxon>
        <taxon>Alphaproteobacteria</taxon>
        <taxon>Hyphomicrobiales</taxon>
        <taxon>Rhizobiaceae</taxon>
        <taxon>Liberibacter</taxon>
    </lineage>
</organism>
<sequence length="206" mass="23492">MAFELPNLPYDYDALSPYMSPETLKYHHGVHHKTYADNALKLASDAEMLHSPLEEIIVKSYGSNAGLFNNASQYYNHNLFWLCMKKNGGGEKIPQVLSDAINSNFGSYEKFKSDFITAACTQFASGWTWLSVKNGKLEISKTQNAENPLINGATPILGIDVWEHAYYLDFQYKRSSYIENFVSHLINWKYVHERYESAILAQKSSL</sequence>
<dbReference type="Gene3D" id="3.55.40.20">
    <property type="entry name" value="Iron/manganese superoxide dismutase, C-terminal domain"/>
    <property type="match status" value="1"/>
</dbReference>
<name>A0A095BG99_9HYPH</name>
<dbReference type="EMBL" id="JMTK01000001">
    <property type="protein sequence ID" value="KJZ82445.1"/>
    <property type="molecule type" value="Genomic_DNA"/>
</dbReference>
<feature type="domain" description="Manganese/iron superoxide dismutase C-terminal" evidence="8">
    <location>
        <begin position="97"/>
        <end position="194"/>
    </location>
</feature>
<dbReference type="PATRIC" id="fig|556287.8.peg.45"/>
<dbReference type="EC" id="1.15.1.1" evidence="2 6"/>
<evidence type="ECO:0000256" key="1">
    <source>
        <dbReference type="ARBA" id="ARBA00008714"/>
    </source>
</evidence>
<dbReference type="Pfam" id="PF02777">
    <property type="entry name" value="Sod_Fe_C"/>
    <property type="match status" value="1"/>
</dbReference>
<gene>
    <name evidence="9" type="ORF">DJ66_0045</name>
</gene>
<dbReference type="PANTHER" id="PTHR42769:SF3">
    <property type="entry name" value="SUPEROXIDE DISMUTASE [FE] 2, CHLOROPLASTIC"/>
    <property type="match status" value="1"/>
</dbReference>
<feature type="binding site" evidence="5">
    <location>
        <position position="164"/>
    </location>
    <ligand>
        <name>Mn(2+)</name>
        <dbReference type="ChEBI" id="CHEBI:29035"/>
    </ligand>
</feature>
<dbReference type="AlphaFoldDB" id="A0A095BG99"/>
<dbReference type="InterPro" id="IPR001189">
    <property type="entry name" value="Mn/Fe_SOD"/>
</dbReference>
<protein>
    <recommendedName>
        <fullName evidence="2 6">Superoxide dismutase</fullName>
        <ecNumber evidence="2 6">1.15.1.1</ecNumber>
    </recommendedName>
</protein>
<comment type="similarity">
    <text evidence="1 6">Belongs to the iron/manganese superoxide dismutase family.</text>
</comment>
<evidence type="ECO:0000256" key="2">
    <source>
        <dbReference type="ARBA" id="ARBA00012682"/>
    </source>
</evidence>
<proteinExistence type="inferred from homology"/>
<dbReference type="InterPro" id="IPR019833">
    <property type="entry name" value="Mn/Fe_SOD_BS"/>
</dbReference>
<feature type="domain" description="Manganese/iron superoxide dismutase N-terminal" evidence="7">
    <location>
        <begin position="3"/>
        <end position="84"/>
    </location>
</feature>
<dbReference type="PIRSF" id="PIRSF000349">
    <property type="entry name" value="SODismutase"/>
    <property type="match status" value="1"/>
</dbReference>
<comment type="catalytic activity">
    <reaction evidence="6">
        <text>2 superoxide + 2 H(+) = H2O2 + O2</text>
        <dbReference type="Rhea" id="RHEA:20696"/>
        <dbReference type="ChEBI" id="CHEBI:15378"/>
        <dbReference type="ChEBI" id="CHEBI:15379"/>
        <dbReference type="ChEBI" id="CHEBI:16240"/>
        <dbReference type="ChEBI" id="CHEBI:18421"/>
        <dbReference type="EC" id="1.15.1.1"/>
    </reaction>
</comment>
<evidence type="ECO:0000259" key="8">
    <source>
        <dbReference type="Pfam" id="PF02777"/>
    </source>
</evidence>
<evidence type="ECO:0000256" key="6">
    <source>
        <dbReference type="RuleBase" id="RU000414"/>
    </source>
</evidence>
<dbReference type="PANTHER" id="PTHR42769">
    <property type="entry name" value="SUPEROXIDE DISMUTASE"/>
    <property type="match status" value="1"/>
</dbReference>
<accession>A0A095BG99</accession>
<dbReference type="Gene3D" id="1.10.287.990">
    <property type="entry name" value="Fe,Mn superoxide dismutase (SOD) domain"/>
    <property type="match status" value="1"/>
</dbReference>
<keyword evidence="10" id="KW-1185">Reference proteome</keyword>
<dbReference type="Pfam" id="PF00081">
    <property type="entry name" value="Sod_Fe_N"/>
    <property type="match status" value="1"/>
</dbReference>
<evidence type="ECO:0000256" key="5">
    <source>
        <dbReference type="PIRSR" id="PIRSR000349-1"/>
    </source>
</evidence>
<dbReference type="InterPro" id="IPR019832">
    <property type="entry name" value="Mn/Fe_SOD_C"/>
</dbReference>
<reference evidence="9 10" key="1">
    <citation type="journal article" date="2015" name="Phytopathology">
        <title>Genomes of Candidatus Liberibacter solanacearum haplotype A from New Zealand and the USA suggest significant genome plasticity in the species.</title>
        <authorList>
            <person name="Thompson S.M."/>
            <person name="Johnson C.P."/>
            <person name="Lu A.Y."/>
            <person name="Frampton R.A."/>
            <person name="Sullivan K.L."/>
            <person name="Fiers M.W."/>
            <person name="Crowhurst R.N."/>
            <person name="Pitman A.R."/>
            <person name="Scott I."/>
            <person name="Gudmestad N.C."/>
            <person name="Smith G.R."/>
        </authorList>
    </citation>
    <scope>NUCLEOTIDE SEQUENCE [LARGE SCALE GENOMIC DNA]</scope>
    <source>
        <strain evidence="9 10">LsoNZ1</strain>
    </source>
</reference>
<keyword evidence="4 6" id="KW-0560">Oxidoreductase</keyword>
<comment type="function">
    <text evidence="6">Destroys radicals which are normally produced within the cells and which are toxic to biological systems.</text>
</comment>
<evidence type="ECO:0000259" key="7">
    <source>
        <dbReference type="Pfam" id="PF00081"/>
    </source>
</evidence>
<feature type="binding site" evidence="5">
    <location>
        <position position="160"/>
    </location>
    <ligand>
        <name>Mn(2+)</name>
        <dbReference type="ChEBI" id="CHEBI:29035"/>
    </ligand>
</feature>
<dbReference type="Proteomes" id="UP000033731">
    <property type="component" value="Unassembled WGS sequence"/>
</dbReference>
<feature type="binding site" evidence="5">
    <location>
        <position position="27"/>
    </location>
    <ligand>
        <name>Mn(2+)</name>
        <dbReference type="ChEBI" id="CHEBI:29035"/>
    </ligand>
</feature>
<comment type="caution">
    <text evidence="9">The sequence shown here is derived from an EMBL/GenBank/DDBJ whole genome shotgun (WGS) entry which is preliminary data.</text>
</comment>
<dbReference type="PROSITE" id="PS00088">
    <property type="entry name" value="SOD_MN"/>
    <property type="match status" value="1"/>
</dbReference>
<dbReference type="SUPFAM" id="SSF54719">
    <property type="entry name" value="Fe,Mn superoxide dismutase (SOD), C-terminal domain"/>
    <property type="match status" value="1"/>
</dbReference>
<dbReference type="SUPFAM" id="SSF46609">
    <property type="entry name" value="Fe,Mn superoxide dismutase (SOD), N-terminal domain"/>
    <property type="match status" value="1"/>
</dbReference>
<dbReference type="InterPro" id="IPR036324">
    <property type="entry name" value="Mn/Fe_SOD_N_sf"/>
</dbReference>
<dbReference type="InterPro" id="IPR036314">
    <property type="entry name" value="SOD_C_sf"/>
</dbReference>
<dbReference type="RefSeq" id="WP_034441451.1">
    <property type="nucleotide sequence ID" value="NZ_JMTK01000001.1"/>
</dbReference>